<evidence type="ECO:0000313" key="3">
    <source>
        <dbReference type="Proteomes" id="UP000548632"/>
    </source>
</evidence>
<dbReference type="Proteomes" id="UP000548632">
    <property type="component" value="Unassembled WGS sequence"/>
</dbReference>
<name>A0A839HBK2_9GAMM</name>
<gene>
    <name evidence="2" type="ORF">HUK38_04900</name>
</gene>
<reference evidence="2 3" key="1">
    <citation type="journal article" date="2020" name="Arch. Microbiol.">
        <title>The genome sequence of the giant phototrophic gammaproteobacterium Thiospirillum jenense gives insight into its physiological properties and phylogenetic relationships.</title>
        <authorList>
            <person name="Imhoff J.F."/>
            <person name="Meyer T.E."/>
            <person name="Kyndt J.A."/>
        </authorList>
    </citation>
    <scope>NUCLEOTIDE SEQUENCE [LARGE SCALE GENOMIC DNA]</scope>
    <source>
        <strain evidence="2 3">DSM 216</strain>
    </source>
</reference>
<dbReference type="EMBL" id="JABVCQ010000007">
    <property type="protein sequence ID" value="MBB1125570.1"/>
    <property type="molecule type" value="Genomic_DNA"/>
</dbReference>
<dbReference type="RefSeq" id="WP_182583046.1">
    <property type="nucleotide sequence ID" value="NZ_JABVCQ010000007.1"/>
</dbReference>
<organism evidence="2 3">
    <name type="scientific">Thiospirillum jenense</name>
    <dbReference type="NCBI Taxonomy" id="1653858"/>
    <lineage>
        <taxon>Bacteria</taxon>
        <taxon>Pseudomonadati</taxon>
        <taxon>Pseudomonadota</taxon>
        <taxon>Gammaproteobacteria</taxon>
        <taxon>Chromatiales</taxon>
        <taxon>Chromatiaceae</taxon>
        <taxon>Thiospirillum</taxon>
    </lineage>
</organism>
<evidence type="ECO:0000313" key="2">
    <source>
        <dbReference type="EMBL" id="MBB1125570.1"/>
    </source>
</evidence>
<proteinExistence type="predicted"/>
<accession>A0A839HBK2</accession>
<evidence type="ECO:0000256" key="1">
    <source>
        <dbReference type="SAM" id="MobiDB-lite"/>
    </source>
</evidence>
<comment type="caution">
    <text evidence="2">The sequence shown here is derived from an EMBL/GenBank/DDBJ whole genome shotgun (WGS) entry which is preliminary data.</text>
</comment>
<sequence>MFHEAFEGLGRPSMRKRGDMTPHQIAEREKELARMGEWFNQTEDYSIVVLGDMIEVTEFAVEADGYKPKIDGASWLPTGLCDLKLEMMEELPDGSRLMGFLSLKHPNIHIPLAVSMVFDSIEDATIAGCIVRPIILNNYGHITGLGDIVAEQPI</sequence>
<feature type="region of interest" description="Disordered" evidence="1">
    <location>
        <begin position="1"/>
        <end position="21"/>
    </location>
</feature>
<keyword evidence="3" id="KW-1185">Reference proteome</keyword>
<dbReference type="AlphaFoldDB" id="A0A839HBK2"/>
<protein>
    <submittedName>
        <fullName evidence="2">Uncharacterized protein</fullName>
    </submittedName>
</protein>